<keyword evidence="1" id="KW-1133">Transmembrane helix</keyword>
<feature type="transmembrane region" description="Helical" evidence="1">
    <location>
        <begin position="82"/>
        <end position="101"/>
    </location>
</feature>
<dbReference type="AlphaFoldDB" id="A0A3N2AS74"/>
<protein>
    <submittedName>
        <fullName evidence="2">Uncharacterized protein</fullName>
    </submittedName>
</protein>
<gene>
    <name evidence="2" type="ORF">EDD26_1135</name>
</gene>
<evidence type="ECO:0000256" key="1">
    <source>
        <dbReference type="SAM" id="Phobius"/>
    </source>
</evidence>
<evidence type="ECO:0000313" key="3">
    <source>
        <dbReference type="Proteomes" id="UP000275456"/>
    </source>
</evidence>
<feature type="transmembrane region" description="Helical" evidence="1">
    <location>
        <begin position="12"/>
        <end position="32"/>
    </location>
</feature>
<dbReference type="Proteomes" id="UP000275456">
    <property type="component" value="Unassembled WGS sequence"/>
</dbReference>
<name>A0A3N2AS74_9MICO</name>
<proteinExistence type="predicted"/>
<organism evidence="2 3">
    <name type="scientific">Agrococcus jenensis</name>
    <dbReference type="NCBI Taxonomy" id="46353"/>
    <lineage>
        <taxon>Bacteria</taxon>
        <taxon>Bacillati</taxon>
        <taxon>Actinomycetota</taxon>
        <taxon>Actinomycetes</taxon>
        <taxon>Micrococcales</taxon>
        <taxon>Microbacteriaceae</taxon>
        <taxon>Agrococcus</taxon>
    </lineage>
</organism>
<dbReference type="EMBL" id="RKHJ01000001">
    <property type="protein sequence ID" value="ROR65765.1"/>
    <property type="molecule type" value="Genomic_DNA"/>
</dbReference>
<accession>A0A3N2AS74</accession>
<reference evidence="2 3" key="1">
    <citation type="submission" date="2018-11" db="EMBL/GenBank/DDBJ databases">
        <title>Sequencing the genomes of 1000 actinobacteria strains.</title>
        <authorList>
            <person name="Klenk H.-P."/>
        </authorList>
    </citation>
    <scope>NUCLEOTIDE SEQUENCE [LARGE SCALE GENOMIC DNA]</scope>
    <source>
        <strain evidence="2 3">DSM 9580</strain>
    </source>
</reference>
<sequence>MHPNPPERGHDDAALVTAAWVAILAPLVAIALKLPTGGWLLVGMVFSFPIWLIGYAAVVVPAAVGMLRRRGSLRGPGHRTRAIIWSWLTSIGVLIVGLTVVDGGDTSESVASTLGLMLGSTGTDSPVNDVSAVIAMVAAIPWLGGLLALLVEWMVSLARRRAEAPRVAPPVVGRQ</sequence>
<feature type="transmembrane region" description="Helical" evidence="1">
    <location>
        <begin position="130"/>
        <end position="151"/>
    </location>
</feature>
<dbReference type="OrthoDB" id="5122952at2"/>
<dbReference type="RefSeq" id="WP_123696821.1">
    <property type="nucleotide sequence ID" value="NZ_RKHJ01000001.1"/>
</dbReference>
<comment type="caution">
    <text evidence="2">The sequence shown here is derived from an EMBL/GenBank/DDBJ whole genome shotgun (WGS) entry which is preliminary data.</text>
</comment>
<evidence type="ECO:0000313" key="2">
    <source>
        <dbReference type="EMBL" id="ROR65765.1"/>
    </source>
</evidence>
<feature type="transmembrane region" description="Helical" evidence="1">
    <location>
        <begin position="38"/>
        <end position="61"/>
    </location>
</feature>
<keyword evidence="3" id="KW-1185">Reference proteome</keyword>
<keyword evidence="1" id="KW-0812">Transmembrane</keyword>
<keyword evidence="1" id="KW-0472">Membrane</keyword>